<dbReference type="EMBL" id="JANPWB010000012">
    <property type="protein sequence ID" value="KAJ1112919.1"/>
    <property type="molecule type" value="Genomic_DNA"/>
</dbReference>
<name>A0AAV7NBV0_PLEWA</name>
<accession>A0AAV7NBV0</accession>
<organism evidence="1 2">
    <name type="scientific">Pleurodeles waltl</name>
    <name type="common">Iberian ribbed newt</name>
    <dbReference type="NCBI Taxonomy" id="8319"/>
    <lineage>
        <taxon>Eukaryota</taxon>
        <taxon>Metazoa</taxon>
        <taxon>Chordata</taxon>
        <taxon>Craniata</taxon>
        <taxon>Vertebrata</taxon>
        <taxon>Euteleostomi</taxon>
        <taxon>Amphibia</taxon>
        <taxon>Batrachia</taxon>
        <taxon>Caudata</taxon>
        <taxon>Salamandroidea</taxon>
        <taxon>Salamandridae</taxon>
        <taxon>Pleurodelinae</taxon>
        <taxon>Pleurodeles</taxon>
    </lineage>
</organism>
<comment type="caution">
    <text evidence="1">The sequence shown here is derived from an EMBL/GenBank/DDBJ whole genome shotgun (WGS) entry which is preliminary data.</text>
</comment>
<keyword evidence="2" id="KW-1185">Reference proteome</keyword>
<dbReference type="Proteomes" id="UP001066276">
    <property type="component" value="Chromosome 8"/>
</dbReference>
<evidence type="ECO:0000313" key="2">
    <source>
        <dbReference type="Proteomes" id="UP001066276"/>
    </source>
</evidence>
<reference evidence="1" key="1">
    <citation type="journal article" date="2022" name="bioRxiv">
        <title>Sequencing and chromosome-scale assembly of the giantPleurodeles waltlgenome.</title>
        <authorList>
            <person name="Brown T."/>
            <person name="Elewa A."/>
            <person name="Iarovenko S."/>
            <person name="Subramanian E."/>
            <person name="Araus A.J."/>
            <person name="Petzold A."/>
            <person name="Susuki M."/>
            <person name="Suzuki K.-i.T."/>
            <person name="Hayashi T."/>
            <person name="Toyoda A."/>
            <person name="Oliveira C."/>
            <person name="Osipova E."/>
            <person name="Leigh N.D."/>
            <person name="Simon A."/>
            <person name="Yun M.H."/>
        </authorList>
    </citation>
    <scope>NUCLEOTIDE SEQUENCE</scope>
    <source>
        <strain evidence="1">20211129_DDA</strain>
        <tissue evidence="1">Liver</tissue>
    </source>
</reference>
<evidence type="ECO:0000313" key="1">
    <source>
        <dbReference type="EMBL" id="KAJ1112919.1"/>
    </source>
</evidence>
<proteinExistence type="predicted"/>
<gene>
    <name evidence="1" type="ORF">NDU88_001180</name>
</gene>
<sequence length="173" mass="18350">MAGRSPSVLPLSGITRLAVRSPVAPLPIAGGQRDDSFWLGLPVSLPGTESEDTALSEACLAPISAGALQSSGTGRRAVMRSLVVQPDRIGERTKAAVCLCPGVPPRAPLVRTKEFTAGSSSSPLLHWRVGSLQPQWHGASRHLQSCEIQTKSTLHVLEAQRVESSSRDVNSRK</sequence>
<dbReference type="AlphaFoldDB" id="A0AAV7NBV0"/>
<protein>
    <submittedName>
        <fullName evidence="1">Uncharacterized protein</fullName>
    </submittedName>
</protein>